<dbReference type="InterPro" id="IPR000182">
    <property type="entry name" value="GNAT_dom"/>
</dbReference>
<evidence type="ECO:0000259" key="1">
    <source>
        <dbReference type="PROSITE" id="PS51186"/>
    </source>
</evidence>
<name>A0A0C3HDF3_OIDMZ</name>
<feature type="domain" description="N-acetyltransferase" evidence="1">
    <location>
        <begin position="3"/>
        <end position="204"/>
    </location>
</feature>
<proteinExistence type="predicted"/>
<dbReference type="GO" id="GO:0016747">
    <property type="term" value="F:acyltransferase activity, transferring groups other than amino-acyl groups"/>
    <property type="evidence" value="ECO:0007669"/>
    <property type="project" value="InterPro"/>
</dbReference>
<reference evidence="2 3" key="1">
    <citation type="submission" date="2014-04" db="EMBL/GenBank/DDBJ databases">
        <authorList>
            <consortium name="DOE Joint Genome Institute"/>
            <person name="Kuo A."/>
            <person name="Martino E."/>
            <person name="Perotto S."/>
            <person name="Kohler A."/>
            <person name="Nagy L.G."/>
            <person name="Floudas D."/>
            <person name="Copeland A."/>
            <person name="Barry K.W."/>
            <person name="Cichocki N."/>
            <person name="Veneault-Fourrey C."/>
            <person name="LaButti K."/>
            <person name="Lindquist E.A."/>
            <person name="Lipzen A."/>
            <person name="Lundell T."/>
            <person name="Morin E."/>
            <person name="Murat C."/>
            <person name="Sun H."/>
            <person name="Tunlid A."/>
            <person name="Henrissat B."/>
            <person name="Grigoriev I.V."/>
            <person name="Hibbett D.S."/>
            <person name="Martin F."/>
            <person name="Nordberg H.P."/>
            <person name="Cantor M.N."/>
            <person name="Hua S.X."/>
        </authorList>
    </citation>
    <scope>NUCLEOTIDE SEQUENCE [LARGE SCALE GENOMIC DNA]</scope>
    <source>
        <strain evidence="2 3">Zn</strain>
    </source>
</reference>
<dbReference type="OrthoDB" id="196847at2759"/>
<dbReference type="Pfam" id="PF00583">
    <property type="entry name" value="Acetyltransf_1"/>
    <property type="match status" value="1"/>
</dbReference>
<dbReference type="Proteomes" id="UP000054321">
    <property type="component" value="Unassembled WGS sequence"/>
</dbReference>
<evidence type="ECO:0000313" key="3">
    <source>
        <dbReference type="Proteomes" id="UP000054321"/>
    </source>
</evidence>
<dbReference type="EMBL" id="KN832871">
    <property type="protein sequence ID" value="KIN06271.1"/>
    <property type="molecule type" value="Genomic_DNA"/>
</dbReference>
<dbReference type="HOGENOM" id="CLU_060131_6_4_1"/>
<reference evidence="3" key="2">
    <citation type="submission" date="2015-01" db="EMBL/GenBank/DDBJ databases">
        <title>Evolutionary Origins and Diversification of the Mycorrhizal Mutualists.</title>
        <authorList>
            <consortium name="DOE Joint Genome Institute"/>
            <consortium name="Mycorrhizal Genomics Consortium"/>
            <person name="Kohler A."/>
            <person name="Kuo A."/>
            <person name="Nagy L.G."/>
            <person name="Floudas D."/>
            <person name="Copeland A."/>
            <person name="Barry K.W."/>
            <person name="Cichocki N."/>
            <person name="Veneault-Fourrey C."/>
            <person name="LaButti K."/>
            <person name="Lindquist E.A."/>
            <person name="Lipzen A."/>
            <person name="Lundell T."/>
            <person name="Morin E."/>
            <person name="Murat C."/>
            <person name="Riley R."/>
            <person name="Ohm R."/>
            <person name="Sun H."/>
            <person name="Tunlid A."/>
            <person name="Henrissat B."/>
            <person name="Grigoriev I.V."/>
            <person name="Hibbett D.S."/>
            <person name="Martin F."/>
        </authorList>
    </citation>
    <scope>NUCLEOTIDE SEQUENCE [LARGE SCALE GENOMIC DNA]</scope>
    <source>
        <strain evidence="3">Zn</strain>
    </source>
</reference>
<dbReference type="PANTHER" id="PTHR42791:SF17">
    <property type="entry name" value="ACETYLTRANSFERASE, GNAT FAMILY FAMILY (AFU_ORTHOLOGUE AFUA_8G05690)"/>
    <property type="match status" value="1"/>
</dbReference>
<dbReference type="SUPFAM" id="SSF55729">
    <property type="entry name" value="Acyl-CoA N-acyltransferases (Nat)"/>
    <property type="match status" value="1"/>
</dbReference>
<protein>
    <recommendedName>
        <fullName evidence="1">N-acetyltransferase domain-containing protein</fullName>
    </recommendedName>
</protein>
<keyword evidence="3" id="KW-1185">Reference proteome</keyword>
<gene>
    <name evidence="2" type="ORF">OIDMADRAFT_17242</name>
</gene>
<evidence type="ECO:0000313" key="2">
    <source>
        <dbReference type="EMBL" id="KIN06271.1"/>
    </source>
</evidence>
<dbReference type="PROSITE" id="PS51186">
    <property type="entry name" value="GNAT"/>
    <property type="match status" value="1"/>
</dbReference>
<dbReference type="CDD" id="cd04301">
    <property type="entry name" value="NAT_SF"/>
    <property type="match status" value="1"/>
</dbReference>
<dbReference type="InterPro" id="IPR016181">
    <property type="entry name" value="Acyl_CoA_acyltransferase"/>
</dbReference>
<sequence length="207" mass="23524">MGLSLRPATPVDAGQIVDIYFSAFKDDDLSLICFPRIKTVHDFWFNMIFEELSDPHAHFACVTSAESTGEETVVAFAKWNSPSAPLTLELPTWPVGSDSKLANYFCSSFFSVHKRLMEGRKHWYLELIATRPEFQGKGAAGMLMRWGLEKADEEGVESYLEASPEGKPVYEHFGFVEQEDLEIDLEGKGREEKYAEVFMVRPVQNKR</sequence>
<dbReference type="InParanoid" id="A0A0C3HDF3"/>
<dbReference type="AlphaFoldDB" id="A0A0C3HDF3"/>
<dbReference type="PANTHER" id="PTHR42791">
    <property type="entry name" value="GNAT FAMILY ACETYLTRANSFERASE"/>
    <property type="match status" value="1"/>
</dbReference>
<dbReference type="STRING" id="913774.A0A0C3HDF3"/>
<dbReference type="Gene3D" id="3.40.630.30">
    <property type="match status" value="1"/>
</dbReference>
<dbReference type="InterPro" id="IPR052523">
    <property type="entry name" value="Trichothecene_AcTrans"/>
</dbReference>
<accession>A0A0C3HDF3</accession>
<organism evidence="2 3">
    <name type="scientific">Oidiodendron maius (strain Zn)</name>
    <dbReference type="NCBI Taxonomy" id="913774"/>
    <lineage>
        <taxon>Eukaryota</taxon>
        <taxon>Fungi</taxon>
        <taxon>Dikarya</taxon>
        <taxon>Ascomycota</taxon>
        <taxon>Pezizomycotina</taxon>
        <taxon>Leotiomycetes</taxon>
        <taxon>Leotiomycetes incertae sedis</taxon>
        <taxon>Myxotrichaceae</taxon>
        <taxon>Oidiodendron</taxon>
    </lineage>
</organism>